<dbReference type="GO" id="GO:0009740">
    <property type="term" value="P:gibberellic acid mediated signaling pathway"/>
    <property type="evidence" value="ECO:0007669"/>
    <property type="project" value="TreeGrafter"/>
</dbReference>
<dbReference type="EMBL" id="BSYR01000036">
    <property type="protein sequence ID" value="GMJ02341.1"/>
    <property type="molecule type" value="Genomic_DNA"/>
</dbReference>
<dbReference type="GO" id="GO:0005737">
    <property type="term" value="C:cytoplasm"/>
    <property type="evidence" value="ECO:0007669"/>
    <property type="project" value="TreeGrafter"/>
</dbReference>
<dbReference type="GO" id="GO:0016567">
    <property type="term" value="P:protein ubiquitination"/>
    <property type="evidence" value="ECO:0007669"/>
    <property type="project" value="UniProtKB-UniRule"/>
</dbReference>
<keyword evidence="1" id="KW-0833">Ubl conjugation pathway</keyword>
<dbReference type="Pfam" id="PF12937">
    <property type="entry name" value="F-box-like"/>
    <property type="match status" value="1"/>
</dbReference>
<feature type="domain" description="F-box" evidence="2">
    <location>
        <begin position="13"/>
        <end position="51"/>
    </location>
</feature>
<organism evidence="3 4">
    <name type="scientific">Hibiscus trionum</name>
    <name type="common">Flower of an hour</name>
    <dbReference type="NCBI Taxonomy" id="183268"/>
    <lineage>
        <taxon>Eukaryota</taxon>
        <taxon>Viridiplantae</taxon>
        <taxon>Streptophyta</taxon>
        <taxon>Embryophyta</taxon>
        <taxon>Tracheophyta</taxon>
        <taxon>Spermatophyta</taxon>
        <taxon>Magnoliopsida</taxon>
        <taxon>eudicotyledons</taxon>
        <taxon>Gunneridae</taxon>
        <taxon>Pentapetalae</taxon>
        <taxon>rosids</taxon>
        <taxon>malvids</taxon>
        <taxon>Malvales</taxon>
        <taxon>Malvaceae</taxon>
        <taxon>Malvoideae</taxon>
        <taxon>Hibiscus</taxon>
    </lineage>
</organism>
<dbReference type="AlphaFoldDB" id="A0A9W7IV93"/>
<dbReference type="PANTHER" id="PTHR12874">
    <property type="entry name" value="F-BOX ONLY PROTEIN 48-RELATED"/>
    <property type="match status" value="1"/>
</dbReference>
<sequence>MSERNPKTPPTWEALVLVAHYLDPQTLAIASCVSKSWSQALSLDHVWLPLCASRFPSLSNLKISYPSVPYRRLYAIGLAAFKRRHKPPSKPRLSIDHLVFAVELSSKGVPIFAVAEDGAEVNKIQGNQVFKFDIDVNHGCFSGIDSLEELNITWDVVLKGWEAVFKMMDCKGKLSCAAAEGWFWEELPSPGCCSSEEGSGIVADVKVGIGADMKVEKVRVGLLRVVDWRYLSIEDGLRYLQHFLLM</sequence>
<name>A0A9W7IV93_HIBTR</name>
<comment type="caution">
    <text evidence="3">The sequence shown here is derived from an EMBL/GenBank/DDBJ whole genome shotgun (WGS) entry which is preliminary data.</text>
</comment>
<dbReference type="Proteomes" id="UP001165190">
    <property type="component" value="Unassembled WGS sequence"/>
</dbReference>
<dbReference type="InterPro" id="IPR001810">
    <property type="entry name" value="F-box_dom"/>
</dbReference>
<dbReference type="PANTHER" id="PTHR12874:SF16">
    <property type="entry name" value="OS01G0800800 PROTEIN"/>
    <property type="match status" value="1"/>
</dbReference>
<protein>
    <recommendedName>
        <fullName evidence="1">F-box protein</fullName>
    </recommendedName>
</protein>
<gene>
    <name evidence="3" type="ORF">HRI_003903300</name>
</gene>
<dbReference type="GO" id="GO:0019005">
    <property type="term" value="C:SCF ubiquitin ligase complex"/>
    <property type="evidence" value="ECO:0007669"/>
    <property type="project" value="UniProtKB-UniRule"/>
</dbReference>
<dbReference type="OrthoDB" id="1905685at2759"/>
<dbReference type="InterPro" id="IPR036047">
    <property type="entry name" value="F-box-like_dom_sf"/>
</dbReference>
<evidence type="ECO:0000259" key="2">
    <source>
        <dbReference type="Pfam" id="PF12937"/>
    </source>
</evidence>
<proteinExistence type="predicted"/>
<evidence type="ECO:0000256" key="1">
    <source>
        <dbReference type="RuleBase" id="RU369085"/>
    </source>
</evidence>
<keyword evidence="4" id="KW-1185">Reference proteome</keyword>
<keyword evidence="1" id="KW-0539">Nucleus</keyword>
<dbReference type="SUPFAM" id="SSF81383">
    <property type="entry name" value="F-box domain"/>
    <property type="match status" value="1"/>
</dbReference>
<dbReference type="GO" id="GO:0031146">
    <property type="term" value="P:SCF-dependent proteasomal ubiquitin-dependent protein catabolic process"/>
    <property type="evidence" value="ECO:0007669"/>
    <property type="project" value="UniProtKB-UniRule"/>
</dbReference>
<comment type="pathway">
    <text evidence="1">Protein modification; protein ubiquitination.</text>
</comment>
<evidence type="ECO:0000313" key="4">
    <source>
        <dbReference type="Proteomes" id="UP001165190"/>
    </source>
</evidence>
<dbReference type="GO" id="GO:0005634">
    <property type="term" value="C:nucleus"/>
    <property type="evidence" value="ECO:0007669"/>
    <property type="project" value="UniProtKB-SubCell"/>
</dbReference>
<evidence type="ECO:0000313" key="3">
    <source>
        <dbReference type="EMBL" id="GMJ02341.1"/>
    </source>
</evidence>
<comment type="subunit">
    <text evidence="1">Component of the SCF-type E3 ligase complex.</text>
</comment>
<comment type="subcellular location">
    <subcellularLocation>
        <location evidence="1">Nucleus</location>
    </subcellularLocation>
</comment>
<reference evidence="3" key="1">
    <citation type="submission" date="2023-05" db="EMBL/GenBank/DDBJ databases">
        <title>Genome and transcriptome analyses reveal genes involved in the formation of fine ridges on petal epidermal cells in Hibiscus trionum.</title>
        <authorList>
            <person name="Koshimizu S."/>
            <person name="Masuda S."/>
            <person name="Ishii T."/>
            <person name="Shirasu K."/>
            <person name="Hoshino A."/>
            <person name="Arita M."/>
        </authorList>
    </citation>
    <scope>NUCLEOTIDE SEQUENCE</scope>
    <source>
        <strain evidence="3">Hamamatsu line</strain>
    </source>
</reference>
<comment type="function">
    <text evidence="1">Acts as a component of a SCF E3 ubiquitin ligase complexes.</text>
</comment>
<dbReference type="Gene3D" id="1.20.1280.50">
    <property type="match status" value="1"/>
</dbReference>
<accession>A0A9W7IV93</accession>